<comment type="caution">
    <text evidence="2">The sequence shown here is derived from an EMBL/GenBank/DDBJ whole genome shotgun (WGS) entry which is preliminary data.</text>
</comment>
<dbReference type="InterPro" id="IPR041457">
    <property type="entry name" value="CxC2_KDZ-assoc"/>
</dbReference>
<feature type="domain" description="CxC2-like cysteine cluster KDZ transposase-associated" evidence="1">
    <location>
        <begin position="85"/>
        <end position="189"/>
    </location>
</feature>
<accession>A0A550CDU3</accession>
<dbReference type="EMBL" id="VDMD01000011">
    <property type="protein sequence ID" value="TRM62975.1"/>
    <property type="molecule type" value="Genomic_DNA"/>
</dbReference>
<dbReference type="AlphaFoldDB" id="A0A550CDU3"/>
<name>A0A550CDU3_9AGAR</name>
<dbReference type="Proteomes" id="UP000320762">
    <property type="component" value="Unassembled WGS sequence"/>
</dbReference>
<evidence type="ECO:0000313" key="3">
    <source>
        <dbReference type="Proteomes" id="UP000320762"/>
    </source>
</evidence>
<evidence type="ECO:0000313" key="2">
    <source>
        <dbReference type="EMBL" id="TRM62975.1"/>
    </source>
</evidence>
<reference evidence="2 3" key="1">
    <citation type="journal article" date="2019" name="New Phytol.">
        <title>Comparative genomics reveals unique wood-decay strategies and fruiting body development in the Schizophyllaceae.</title>
        <authorList>
            <person name="Almasi E."/>
            <person name="Sahu N."/>
            <person name="Krizsan K."/>
            <person name="Balint B."/>
            <person name="Kovacs G.M."/>
            <person name="Kiss B."/>
            <person name="Cseklye J."/>
            <person name="Drula E."/>
            <person name="Henrissat B."/>
            <person name="Nagy I."/>
            <person name="Chovatia M."/>
            <person name="Adam C."/>
            <person name="LaButti K."/>
            <person name="Lipzen A."/>
            <person name="Riley R."/>
            <person name="Grigoriev I.V."/>
            <person name="Nagy L.G."/>
        </authorList>
    </citation>
    <scope>NUCLEOTIDE SEQUENCE [LARGE SCALE GENOMIC DNA]</scope>
    <source>
        <strain evidence="2 3">NL-1724</strain>
    </source>
</reference>
<keyword evidence="3" id="KW-1185">Reference proteome</keyword>
<protein>
    <recommendedName>
        <fullName evidence="1">CxC2-like cysteine cluster KDZ transposase-associated domain-containing protein</fullName>
    </recommendedName>
</protein>
<organism evidence="2 3">
    <name type="scientific">Schizophyllum amplum</name>
    <dbReference type="NCBI Taxonomy" id="97359"/>
    <lineage>
        <taxon>Eukaryota</taxon>
        <taxon>Fungi</taxon>
        <taxon>Dikarya</taxon>
        <taxon>Basidiomycota</taxon>
        <taxon>Agaricomycotina</taxon>
        <taxon>Agaricomycetes</taxon>
        <taxon>Agaricomycetidae</taxon>
        <taxon>Agaricales</taxon>
        <taxon>Schizophyllaceae</taxon>
        <taxon>Schizophyllum</taxon>
    </lineage>
</organism>
<proteinExistence type="predicted"/>
<sequence length="332" mass="37664">MQAWLPHRNLYLDELVRLEGRGAHGHYHRCGKCGTGTGVVYRCRGQECQGGQMFCKACTIQNHQYQPLHWIEEWTGHGYFARTTLREMGLRFQLGHAPGSICKIPRPANKNFVVIHTNGIHQLAVDFCGCDSSLAYTQQTLRAAWWPATTVDPQTCATIPCLRQFVLLNALGNVSAYDYYRTLAALTNNDRCVKVMDRRHSFTLVVKQYRHISMLKRGGRCHDDGGVNGTSDGELALACPACPHPDINLPPDWRTAAQGQAFKYWLFLAEDANFRICNRLVSNDEKDPVLGDGWGYMVKKDRYHEVLKKSIDADEVRGFGYQLSIRRLTRIC</sequence>
<gene>
    <name evidence="2" type="ORF">BD626DRAFT_403580</name>
</gene>
<dbReference type="OrthoDB" id="3235114at2759"/>
<dbReference type="Pfam" id="PF18803">
    <property type="entry name" value="CxC2"/>
    <property type="match status" value="1"/>
</dbReference>
<evidence type="ECO:0000259" key="1">
    <source>
        <dbReference type="Pfam" id="PF18803"/>
    </source>
</evidence>
<dbReference type="STRING" id="97359.A0A550CDU3"/>